<accession>A0A2T4J0U9</accession>
<name>A0A2T4J0U9_9HYPH</name>
<proteinExistence type="predicted"/>
<dbReference type="EMBL" id="PZJX01000007">
    <property type="protein sequence ID" value="PTE11536.1"/>
    <property type="molecule type" value="Genomic_DNA"/>
</dbReference>
<keyword evidence="2" id="KW-1185">Reference proteome</keyword>
<evidence type="ECO:0000313" key="2">
    <source>
        <dbReference type="Proteomes" id="UP000240259"/>
    </source>
</evidence>
<evidence type="ECO:0000313" key="1">
    <source>
        <dbReference type="EMBL" id="PTE11536.1"/>
    </source>
</evidence>
<sequence>MAKGWTFQSLIDAKMAVTAHCHNSACHHRQVLDLVKLGDRFGPDAPAMADDLIPKLKCAKCGSKRVGLIYTPDTTPNAYGKAKDGR</sequence>
<gene>
    <name evidence="1" type="ORF">C9427_04760</name>
</gene>
<dbReference type="AlphaFoldDB" id="A0A2T4J0U9"/>
<organism evidence="1 2">
    <name type="scientific">Mesorhizobium helmanticense</name>
    <dbReference type="NCBI Taxonomy" id="1776423"/>
    <lineage>
        <taxon>Bacteria</taxon>
        <taxon>Pseudomonadati</taxon>
        <taxon>Pseudomonadota</taxon>
        <taxon>Alphaproteobacteria</taxon>
        <taxon>Hyphomicrobiales</taxon>
        <taxon>Phyllobacteriaceae</taxon>
        <taxon>Mesorhizobium</taxon>
    </lineage>
</organism>
<dbReference type="Proteomes" id="UP000240259">
    <property type="component" value="Unassembled WGS sequence"/>
</dbReference>
<comment type="caution">
    <text evidence="1">The sequence shown here is derived from an EMBL/GenBank/DDBJ whole genome shotgun (WGS) entry which is preliminary data.</text>
</comment>
<dbReference type="OrthoDB" id="8083970at2"/>
<protein>
    <submittedName>
        <fullName evidence="1">Uncharacterized protein</fullName>
    </submittedName>
</protein>
<reference evidence="1 2" key="1">
    <citation type="submission" date="2018-03" db="EMBL/GenBank/DDBJ databases">
        <title>Genome sequence of the symbiotic type strain Mesorhizobium helmanticense CSLC115NT isolated from Lotus corniculatus nodules.</title>
        <authorList>
            <person name="Sannazzaro A.I."/>
            <person name="Torres Tejerizo G.A."/>
            <person name="Dip D."/>
            <person name="Caballero M."/>
            <person name="Pistorio M."/>
            <person name="Estrella M.J."/>
        </authorList>
    </citation>
    <scope>NUCLEOTIDE SEQUENCE [LARGE SCALE GENOMIC DNA]</scope>
    <source>
        <strain evidence="1 2">CSLC115N</strain>
    </source>
</reference>